<reference evidence="1 2" key="2">
    <citation type="journal article" date="2017" name="Int. J. Syst. Evol. Microbiol.">
        <title>Mycobacterium stephanolepidis sp. nov., a rapidly growing species related to Mycobacterium chelonae, isolated from marine teleost fish, Stephanolepis cirrhifer.</title>
        <authorList>
            <person name="Fukano H."/>
            <person name="Wada S."/>
            <person name="Kurata O."/>
            <person name="Katayama K."/>
            <person name="Fujiwara N."/>
            <person name="Hoshino Y."/>
        </authorList>
    </citation>
    <scope>NUCLEOTIDE SEQUENCE [LARGE SCALE GENOMIC DNA]</scope>
    <source>
        <strain evidence="1 2">NJB0901</strain>
    </source>
</reference>
<keyword evidence="2" id="KW-1185">Reference proteome</keyword>
<evidence type="ECO:0000313" key="2">
    <source>
        <dbReference type="Proteomes" id="UP000217954"/>
    </source>
</evidence>
<proteinExistence type="predicted"/>
<protein>
    <submittedName>
        <fullName evidence="1">Uncharacterized protein</fullName>
    </submittedName>
</protein>
<dbReference type="AlphaFoldDB" id="A0A1Z4EV79"/>
<name>A0A1Z4EV79_9MYCO</name>
<accession>A0A1Z4EV79</accession>
<dbReference type="KEGG" id="mste:MSTE_01519"/>
<evidence type="ECO:0000313" key="1">
    <source>
        <dbReference type="EMBL" id="BAX96843.1"/>
    </source>
</evidence>
<sequence length="106" mass="11538">MPKVTPEFRSNVIAVARQGTATVLRSLLDEGLLMPANYQRQRRQLAQARKAAFAAAPTGPDQVRQLDFTEFETTRWGDLGDCRLPLAGTIGPNTNTAASFTDCQSA</sequence>
<organism evidence="1 2">
    <name type="scientific">[Mycobacterium] stephanolepidis</name>
    <dbReference type="NCBI Taxonomy" id="1520670"/>
    <lineage>
        <taxon>Bacteria</taxon>
        <taxon>Bacillati</taxon>
        <taxon>Actinomycetota</taxon>
        <taxon>Actinomycetes</taxon>
        <taxon>Mycobacteriales</taxon>
        <taxon>Mycobacteriaceae</taxon>
        <taxon>Mycobacteroides</taxon>
    </lineage>
</organism>
<reference evidence="2" key="1">
    <citation type="journal article" date="2017" name="Genome Announc.">
        <title>Complete Genome Sequence of Mycobacterium stephanolepidis.</title>
        <authorList>
            <person name="Fukano H."/>
            <person name="Yoshida M."/>
            <person name="Katayama Y."/>
            <person name="Omatsu T."/>
            <person name="Mizutani T."/>
            <person name="Kurata O."/>
            <person name="Wada S."/>
            <person name="Hoshino Y."/>
        </authorList>
    </citation>
    <scope>NUCLEOTIDE SEQUENCE [LARGE SCALE GENOMIC DNA]</scope>
    <source>
        <strain evidence="2">NJB0901</strain>
    </source>
</reference>
<gene>
    <name evidence="1" type="ORF">MSTE_01519</name>
</gene>
<dbReference type="RefSeq" id="WP_096500149.1">
    <property type="nucleotide sequence ID" value="NZ_AP018165.1"/>
</dbReference>
<dbReference type="Proteomes" id="UP000217954">
    <property type="component" value="Chromosome"/>
</dbReference>
<dbReference type="OrthoDB" id="568335at2"/>
<dbReference type="EMBL" id="AP018165">
    <property type="protein sequence ID" value="BAX96843.1"/>
    <property type="molecule type" value="Genomic_DNA"/>
</dbReference>